<feature type="region of interest" description="Disordered" evidence="1">
    <location>
        <begin position="270"/>
        <end position="293"/>
    </location>
</feature>
<dbReference type="InterPro" id="IPR041468">
    <property type="entry name" value="HTH_ParB/Spo0J"/>
</dbReference>
<accession>A0AAX2RGK1</accession>
<dbReference type="Gene3D" id="1.10.10.2830">
    <property type="match status" value="1"/>
</dbReference>
<feature type="domain" description="ParB/Spo0J HTH" evidence="2">
    <location>
        <begin position="134"/>
        <end position="206"/>
    </location>
</feature>
<sequence length="293" mass="31844">MGRSSKEVYGASGQGNVLGMDPDAFTLVTDPTHPLYDRRVHQAPDEKTIRNYRAHGVFTPVVFFKDPETGAFLIVEGRRRVINARELNRRLRDEGYEPITIPAIPKRVLGDGVKPFVGVMISANEMRQGDSLVNRAEKMARALDVGHSLGAVATMFGVNEATVTSSMKLLECCMAVRDAVEAGTITQVVAIKLAKLSPDEQRAKLAAIETAIEGKKGHERSRAMLAALDAAPVKRAKPTRKDIAEALKTATGERAETLRWVLGLVDGEKNSEVDPRQTTIDDAITATQSEQAA</sequence>
<evidence type="ECO:0000313" key="4">
    <source>
        <dbReference type="Proteomes" id="UP000298234"/>
    </source>
</evidence>
<comment type="caution">
    <text evidence="3">The sequence shown here is derived from an EMBL/GenBank/DDBJ whole genome shotgun (WGS) entry which is preliminary data.</text>
</comment>
<evidence type="ECO:0000313" key="3">
    <source>
        <dbReference type="EMBL" id="TEU40309.1"/>
    </source>
</evidence>
<dbReference type="PANTHER" id="PTHR33375">
    <property type="entry name" value="CHROMOSOME-PARTITIONING PROTEIN PARB-RELATED"/>
    <property type="match status" value="1"/>
</dbReference>
<dbReference type="EMBL" id="SNSQ01000040">
    <property type="protein sequence ID" value="TEU40309.1"/>
    <property type="molecule type" value="Genomic_DNA"/>
</dbReference>
<dbReference type="GO" id="GO:0007059">
    <property type="term" value="P:chromosome segregation"/>
    <property type="evidence" value="ECO:0007669"/>
    <property type="project" value="TreeGrafter"/>
</dbReference>
<dbReference type="Pfam" id="PF17762">
    <property type="entry name" value="HTH_ParB"/>
    <property type="match status" value="1"/>
</dbReference>
<name>A0AAX2RGK1_BURCE</name>
<dbReference type="RefSeq" id="WP_134255044.1">
    <property type="nucleotide sequence ID" value="NZ_SNSF01000011.1"/>
</dbReference>
<dbReference type="PANTHER" id="PTHR33375:SF1">
    <property type="entry name" value="CHROMOSOME-PARTITIONING PROTEIN PARB-RELATED"/>
    <property type="match status" value="1"/>
</dbReference>
<organism evidence="3 4">
    <name type="scientific">Burkholderia cepacia</name>
    <name type="common">Pseudomonas cepacia</name>
    <dbReference type="NCBI Taxonomy" id="292"/>
    <lineage>
        <taxon>Bacteria</taxon>
        <taxon>Pseudomonadati</taxon>
        <taxon>Pseudomonadota</taxon>
        <taxon>Betaproteobacteria</taxon>
        <taxon>Burkholderiales</taxon>
        <taxon>Burkholderiaceae</taxon>
        <taxon>Burkholderia</taxon>
        <taxon>Burkholderia cepacia complex</taxon>
    </lineage>
</organism>
<reference evidence="3 4" key="1">
    <citation type="submission" date="2019-03" db="EMBL/GenBank/DDBJ databases">
        <title>Burkholderia cepacia outbreak.</title>
        <authorList>
            <person name="Farzana R."/>
            <person name="Walsh T.R."/>
        </authorList>
    </citation>
    <scope>NUCLEOTIDE SEQUENCE [LARGE SCALE GENOMIC DNA]</scope>
    <source>
        <strain evidence="4">d13</strain>
    </source>
</reference>
<protein>
    <recommendedName>
        <fullName evidence="2">ParB/Spo0J HTH domain-containing protein</fullName>
    </recommendedName>
</protein>
<evidence type="ECO:0000259" key="2">
    <source>
        <dbReference type="Pfam" id="PF17762"/>
    </source>
</evidence>
<dbReference type="SUPFAM" id="SSF109709">
    <property type="entry name" value="KorB DNA-binding domain-like"/>
    <property type="match status" value="1"/>
</dbReference>
<dbReference type="InterPro" id="IPR050336">
    <property type="entry name" value="Chromosome_partition/occlusion"/>
</dbReference>
<dbReference type="GO" id="GO:0005694">
    <property type="term" value="C:chromosome"/>
    <property type="evidence" value="ECO:0007669"/>
    <property type="project" value="TreeGrafter"/>
</dbReference>
<feature type="compositionally biased region" description="Polar residues" evidence="1">
    <location>
        <begin position="276"/>
        <end position="293"/>
    </location>
</feature>
<proteinExistence type="predicted"/>
<dbReference type="Proteomes" id="UP000298234">
    <property type="component" value="Unassembled WGS sequence"/>
</dbReference>
<dbReference type="AlphaFoldDB" id="A0AAX2RGK1"/>
<evidence type="ECO:0000256" key="1">
    <source>
        <dbReference type="SAM" id="MobiDB-lite"/>
    </source>
</evidence>
<gene>
    <name evidence="3" type="ORF">E3D37_28825</name>
</gene>